<dbReference type="Gene3D" id="3.30.200.20">
    <property type="entry name" value="Phosphorylase Kinase, domain 1"/>
    <property type="match status" value="1"/>
</dbReference>
<protein>
    <recommendedName>
        <fullName evidence="1">non-specific serine/threonine protein kinase</fullName>
        <ecNumber evidence="1">2.7.11.1</ecNumber>
    </recommendedName>
</protein>
<dbReference type="PANTHER" id="PTHR24348:SF65">
    <property type="entry name" value="SERINE_THREONINE-PROTEIN KINASE ULK3"/>
    <property type="match status" value="1"/>
</dbReference>
<evidence type="ECO:0000256" key="1">
    <source>
        <dbReference type="ARBA" id="ARBA00012513"/>
    </source>
</evidence>
<accession>A0ABM1I6G8</accession>
<feature type="binding site" evidence="8">
    <location>
        <position position="43"/>
    </location>
    <ligand>
        <name>ATP</name>
        <dbReference type="ChEBI" id="CHEBI:30616"/>
    </ligand>
</feature>
<keyword evidence="5 11" id="KW-0418">Kinase</keyword>
<evidence type="ECO:0000313" key="10">
    <source>
        <dbReference type="Proteomes" id="UP000694924"/>
    </source>
</evidence>
<dbReference type="InterPro" id="IPR011009">
    <property type="entry name" value="Kinase-like_dom_sf"/>
</dbReference>
<dbReference type="InterPro" id="IPR017441">
    <property type="entry name" value="Protein_kinase_ATP_BS"/>
</dbReference>
<dbReference type="SUPFAM" id="SSF116846">
    <property type="entry name" value="MIT domain"/>
    <property type="match status" value="1"/>
</dbReference>
<keyword evidence="8" id="KW-0547">Nucleotide-binding</keyword>
<dbReference type="Gene3D" id="1.10.510.10">
    <property type="entry name" value="Transferase(Phosphotransferase) domain 1"/>
    <property type="match status" value="1"/>
</dbReference>
<dbReference type="Gene3D" id="1.20.58.80">
    <property type="entry name" value="Phosphotransferase system, lactose/cellobiose-type IIA subunit"/>
    <property type="match status" value="1"/>
</dbReference>
<sequence>MSFSSVSDYLFIDFIGVGSNSTVFLAVRKVNIFDNLDETLAIKCINISKLSKRTIEKIVETSNKLKSLNHENIVQLKDFFINGPRMYFVMEYCDGGSISNYQMSLLVCQQIMRQLASALQYLHSHNIFHMNLKPKNLLILSKPLTLKIGDYGFAQHLSHNEYKLHIHGSPLYKAPEILLDEKFDNRIDLWSIGIIMYEWIFNKPPFFGLIPEMTDKIKKCQRIEIPQIPRISNECKHLLSSLLQRNLEYRFKFEDFFSDKFLDLEHIPCEKNFIKAVKLLQNAAQLEFGNKLKEAFDLYSNAKKYFVPMLTSDIFENRKNEIQLHIHDIIYHMEEIRFKLLYDDSVNMYESHRVLTKPPIHCNMIPKRLSPILKGSVKYLYKKLRKLSVPLPEINYGLELGAFGVYYLCEGDYTRAKELFEKALNELIPLLRDEPPSIKREILKNQVDFWNRLLIAADSHFTTNDIYTTLAIKSRELCVIQ</sequence>
<keyword evidence="8" id="KW-0067">ATP-binding</keyword>
<reference evidence="11" key="1">
    <citation type="submission" date="2025-08" db="UniProtKB">
        <authorList>
            <consortium name="RefSeq"/>
        </authorList>
    </citation>
    <scope>IDENTIFICATION</scope>
    <source>
        <tissue evidence="11">Whole body</tissue>
    </source>
</reference>
<keyword evidence="2" id="KW-0963">Cytoplasm</keyword>
<dbReference type="Pfam" id="PF00069">
    <property type="entry name" value="Pkinase"/>
    <property type="match status" value="1"/>
</dbReference>
<dbReference type="InterPro" id="IPR045269">
    <property type="entry name" value="Atg1-like"/>
</dbReference>
<evidence type="ECO:0000256" key="8">
    <source>
        <dbReference type="PROSITE-ProRule" id="PRU10141"/>
    </source>
</evidence>
<evidence type="ECO:0000256" key="3">
    <source>
        <dbReference type="ARBA" id="ARBA00022527"/>
    </source>
</evidence>
<dbReference type="EC" id="2.7.11.1" evidence="1"/>
<evidence type="ECO:0000256" key="6">
    <source>
        <dbReference type="ARBA" id="ARBA00047899"/>
    </source>
</evidence>
<keyword evidence="3" id="KW-0723">Serine/threonine-protein kinase</keyword>
<evidence type="ECO:0000313" key="11">
    <source>
        <dbReference type="RefSeq" id="XP_015175805.1"/>
    </source>
</evidence>
<gene>
    <name evidence="11" type="primary">LOC107066064</name>
</gene>
<dbReference type="InterPro" id="IPR000719">
    <property type="entry name" value="Prot_kinase_dom"/>
</dbReference>
<evidence type="ECO:0000256" key="2">
    <source>
        <dbReference type="ARBA" id="ARBA00022490"/>
    </source>
</evidence>
<organism evidence="10 11">
    <name type="scientific">Polistes dominula</name>
    <name type="common">European paper wasp</name>
    <name type="synonym">Vespa dominula</name>
    <dbReference type="NCBI Taxonomy" id="743375"/>
    <lineage>
        <taxon>Eukaryota</taxon>
        <taxon>Metazoa</taxon>
        <taxon>Ecdysozoa</taxon>
        <taxon>Arthropoda</taxon>
        <taxon>Hexapoda</taxon>
        <taxon>Insecta</taxon>
        <taxon>Pterygota</taxon>
        <taxon>Neoptera</taxon>
        <taxon>Endopterygota</taxon>
        <taxon>Hymenoptera</taxon>
        <taxon>Apocrita</taxon>
        <taxon>Aculeata</taxon>
        <taxon>Vespoidea</taxon>
        <taxon>Vespidae</taxon>
        <taxon>Polistinae</taxon>
        <taxon>Polistini</taxon>
        <taxon>Polistes</taxon>
    </lineage>
</organism>
<dbReference type="PROSITE" id="PS50011">
    <property type="entry name" value="PROTEIN_KINASE_DOM"/>
    <property type="match status" value="1"/>
</dbReference>
<keyword evidence="4" id="KW-0808">Transferase</keyword>
<keyword evidence="10" id="KW-1185">Reference proteome</keyword>
<dbReference type="GeneID" id="107066064"/>
<dbReference type="Proteomes" id="UP000694924">
    <property type="component" value="Unplaced"/>
</dbReference>
<dbReference type="SUPFAM" id="SSF56112">
    <property type="entry name" value="Protein kinase-like (PK-like)"/>
    <property type="match status" value="1"/>
</dbReference>
<name>A0ABM1I6G8_POLDO</name>
<evidence type="ECO:0000259" key="9">
    <source>
        <dbReference type="PROSITE" id="PS50011"/>
    </source>
</evidence>
<proteinExistence type="predicted"/>
<comment type="catalytic activity">
    <reaction evidence="7">
        <text>L-seryl-[protein] + ATP = O-phospho-L-seryl-[protein] + ADP + H(+)</text>
        <dbReference type="Rhea" id="RHEA:17989"/>
        <dbReference type="Rhea" id="RHEA-COMP:9863"/>
        <dbReference type="Rhea" id="RHEA-COMP:11604"/>
        <dbReference type="ChEBI" id="CHEBI:15378"/>
        <dbReference type="ChEBI" id="CHEBI:29999"/>
        <dbReference type="ChEBI" id="CHEBI:30616"/>
        <dbReference type="ChEBI" id="CHEBI:83421"/>
        <dbReference type="ChEBI" id="CHEBI:456216"/>
        <dbReference type="EC" id="2.7.11.1"/>
    </reaction>
</comment>
<evidence type="ECO:0000256" key="5">
    <source>
        <dbReference type="ARBA" id="ARBA00022777"/>
    </source>
</evidence>
<dbReference type="RefSeq" id="XP_015175805.1">
    <property type="nucleotide sequence ID" value="XM_015320319.1"/>
</dbReference>
<dbReference type="InterPro" id="IPR036181">
    <property type="entry name" value="MIT_dom_sf"/>
</dbReference>
<dbReference type="PANTHER" id="PTHR24348">
    <property type="entry name" value="SERINE/THREONINE-PROTEIN KINASE UNC-51-RELATED"/>
    <property type="match status" value="1"/>
</dbReference>
<dbReference type="GO" id="GO:0016301">
    <property type="term" value="F:kinase activity"/>
    <property type="evidence" value="ECO:0007669"/>
    <property type="project" value="UniProtKB-KW"/>
</dbReference>
<comment type="catalytic activity">
    <reaction evidence="6">
        <text>L-threonyl-[protein] + ATP = O-phospho-L-threonyl-[protein] + ADP + H(+)</text>
        <dbReference type="Rhea" id="RHEA:46608"/>
        <dbReference type="Rhea" id="RHEA-COMP:11060"/>
        <dbReference type="Rhea" id="RHEA-COMP:11605"/>
        <dbReference type="ChEBI" id="CHEBI:15378"/>
        <dbReference type="ChEBI" id="CHEBI:30013"/>
        <dbReference type="ChEBI" id="CHEBI:30616"/>
        <dbReference type="ChEBI" id="CHEBI:61977"/>
        <dbReference type="ChEBI" id="CHEBI:456216"/>
        <dbReference type="EC" id="2.7.11.1"/>
    </reaction>
</comment>
<evidence type="ECO:0000256" key="7">
    <source>
        <dbReference type="ARBA" id="ARBA00048679"/>
    </source>
</evidence>
<dbReference type="PROSITE" id="PS00107">
    <property type="entry name" value="PROTEIN_KINASE_ATP"/>
    <property type="match status" value="1"/>
</dbReference>
<feature type="domain" description="Protein kinase" evidence="9">
    <location>
        <begin position="9"/>
        <end position="262"/>
    </location>
</feature>
<evidence type="ECO:0000256" key="4">
    <source>
        <dbReference type="ARBA" id="ARBA00022679"/>
    </source>
</evidence>